<dbReference type="PROSITE" id="PS50067">
    <property type="entry name" value="KINESIN_MOTOR_2"/>
    <property type="match status" value="1"/>
</dbReference>
<dbReference type="SMART" id="SM00129">
    <property type="entry name" value="KISc"/>
    <property type="match status" value="1"/>
</dbReference>
<feature type="region of interest" description="Disordered" evidence="7">
    <location>
        <begin position="770"/>
        <end position="811"/>
    </location>
</feature>
<keyword evidence="6" id="KW-0175">Coiled coil</keyword>
<dbReference type="FunFam" id="3.40.850.10:FF:000091">
    <property type="entry name" value="Kinesin family protein"/>
    <property type="match status" value="1"/>
</dbReference>
<dbReference type="PANTHER" id="PTHR24115">
    <property type="entry name" value="KINESIN-RELATED"/>
    <property type="match status" value="1"/>
</dbReference>
<organism evidence="9 10">
    <name type="scientific">Penicillium cataractarum</name>
    <dbReference type="NCBI Taxonomy" id="2100454"/>
    <lineage>
        <taxon>Eukaryota</taxon>
        <taxon>Fungi</taxon>
        <taxon>Dikarya</taxon>
        <taxon>Ascomycota</taxon>
        <taxon>Pezizomycotina</taxon>
        <taxon>Eurotiomycetes</taxon>
        <taxon>Eurotiomycetidae</taxon>
        <taxon>Eurotiales</taxon>
        <taxon>Aspergillaceae</taxon>
        <taxon>Penicillium</taxon>
    </lineage>
</organism>
<accession>A0A9W9VWG4</accession>
<dbReference type="GO" id="GO:0005524">
    <property type="term" value="F:ATP binding"/>
    <property type="evidence" value="ECO:0007669"/>
    <property type="project" value="UniProtKB-UniRule"/>
</dbReference>
<proteinExistence type="inferred from homology"/>
<gene>
    <name evidence="9" type="ORF">N7496_001497</name>
</gene>
<dbReference type="GeneID" id="81433605"/>
<dbReference type="EMBL" id="JAPZBS010000001">
    <property type="protein sequence ID" value="KAJ5390429.1"/>
    <property type="molecule type" value="Genomic_DNA"/>
</dbReference>
<dbReference type="RefSeq" id="XP_056561157.1">
    <property type="nucleotide sequence ID" value="XM_056694428.1"/>
</dbReference>
<dbReference type="InterPro" id="IPR036961">
    <property type="entry name" value="Kinesin_motor_dom_sf"/>
</dbReference>
<dbReference type="InterPro" id="IPR027417">
    <property type="entry name" value="P-loop_NTPase"/>
</dbReference>
<dbReference type="PRINTS" id="PR00380">
    <property type="entry name" value="KINESINHEAVY"/>
</dbReference>
<dbReference type="FunFam" id="3.40.850.10:FF:000120">
    <property type="entry name" value="Kinesin family protein"/>
    <property type="match status" value="1"/>
</dbReference>
<dbReference type="Proteomes" id="UP001147782">
    <property type="component" value="Unassembled WGS sequence"/>
</dbReference>
<dbReference type="Gene3D" id="3.40.850.10">
    <property type="entry name" value="Kinesin motor domain"/>
    <property type="match status" value="2"/>
</dbReference>
<protein>
    <recommendedName>
        <fullName evidence="8">Kinesin motor domain-containing protein</fullName>
    </recommendedName>
</protein>
<keyword evidence="3 5" id="KW-0067">ATP-binding</keyword>
<evidence type="ECO:0000256" key="4">
    <source>
        <dbReference type="ARBA" id="ARBA00023175"/>
    </source>
</evidence>
<dbReference type="GO" id="GO:0005874">
    <property type="term" value="C:microtubule"/>
    <property type="evidence" value="ECO:0007669"/>
    <property type="project" value="UniProtKB-KW"/>
</dbReference>
<dbReference type="GO" id="GO:0003777">
    <property type="term" value="F:microtubule motor activity"/>
    <property type="evidence" value="ECO:0007669"/>
    <property type="project" value="InterPro"/>
</dbReference>
<dbReference type="GO" id="GO:0005634">
    <property type="term" value="C:nucleus"/>
    <property type="evidence" value="ECO:0007669"/>
    <property type="project" value="TreeGrafter"/>
</dbReference>
<dbReference type="OrthoDB" id="123929at2759"/>
<feature type="compositionally biased region" description="Polar residues" evidence="7">
    <location>
        <begin position="188"/>
        <end position="220"/>
    </location>
</feature>
<evidence type="ECO:0000256" key="5">
    <source>
        <dbReference type="PROSITE-ProRule" id="PRU00283"/>
    </source>
</evidence>
<dbReference type="PANTHER" id="PTHR24115:SF1008">
    <property type="entry name" value="KINESIN-LIKE PROTEIN SUBITO"/>
    <property type="match status" value="1"/>
</dbReference>
<dbReference type="InterPro" id="IPR001752">
    <property type="entry name" value="Kinesin_motor_dom"/>
</dbReference>
<dbReference type="AlphaFoldDB" id="A0A9W9VWG4"/>
<evidence type="ECO:0000259" key="8">
    <source>
        <dbReference type="PROSITE" id="PS50067"/>
    </source>
</evidence>
<dbReference type="GO" id="GO:0016887">
    <property type="term" value="F:ATP hydrolysis activity"/>
    <property type="evidence" value="ECO:0007669"/>
    <property type="project" value="TreeGrafter"/>
</dbReference>
<evidence type="ECO:0000256" key="7">
    <source>
        <dbReference type="SAM" id="MobiDB-lite"/>
    </source>
</evidence>
<dbReference type="GO" id="GO:0008017">
    <property type="term" value="F:microtubule binding"/>
    <property type="evidence" value="ECO:0007669"/>
    <property type="project" value="InterPro"/>
</dbReference>
<evidence type="ECO:0000256" key="1">
    <source>
        <dbReference type="ARBA" id="ARBA00022701"/>
    </source>
</evidence>
<evidence type="ECO:0000313" key="9">
    <source>
        <dbReference type="EMBL" id="KAJ5390429.1"/>
    </source>
</evidence>
<feature type="region of interest" description="Disordered" evidence="7">
    <location>
        <begin position="185"/>
        <end position="268"/>
    </location>
</feature>
<keyword evidence="10" id="KW-1185">Reference proteome</keyword>
<dbReference type="GO" id="GO:0005871">
    <property type="term" value="C:kinesin complex"/>
    <property type="evidence" value="ECO:0007669"/>
    <property type="project" value="TreeGrafter"/>
</dbReference>
<feature type="domain" description="Kinesin motor" evidence="8">
    <location>
        <begin position="10"/>
        <end position="565"/>
    </location>
</feature>
<evidence type="ECO:0000256" key="6">
    <source>
        <dbReference type="SAM" id="Coils"/>
    </source>
</evidence>
<name>A0A9W9VWG4_9EURO</name>
<reference evidence="9" key="1">
    <citation type="submission" date="2022-11" db="EMBL/GenBank/DDBJ databases">
        <authorList>
            <person name="Petersen C."/>
        </authorList>
    </citation>
    <scope>NUCLEOTIDE SEQUENCE</scope>
    <source>
        <strain evidence="9">IBT 29864</strain>
    </source>
</reference>
<keyword evidence="1" id="KW-0493">Microtubule</keyword>
<sequence>MPSKQPQNALFQVYLRLRPPMTQRHDDAERFLTVEAPEASHDDGEIVAPVPTHITLQPPNDTRKRAIEKFGFTKVFEENATQLDIFHDTGMESIVRGVLKEGRDGLVATLGVTGSGKSHTILGDKSQRGITQMALDVIFRSLEPTKKTEDGSISPLMLASLAASDASEAQLFSAQTFLEAVYGEPNAGRSSRAQTPMSPSRAHTPSTVRSPESLNPQEGSPSKRVPVLGPGIPRPDPSRIYCPNGMEQLSFDPQSTEQSRRIDPGSLNPLPFTRINTYETRLAKSRLYVFKEPTPALIFPRRQPRERPPTTQKLPDVSHLAVDLNSSSDYVVLVSMYEVYNDRIFDLLSPSIVPGQGSTMSRGNAQKDRRRPLLFKPTEGSPDRKLVAGLRKIACSSYEEALAILDVGLTERKVTGTGANSVSSRSHGFFCLEVKKLAHSKRQGEAIWTGNTLTVVDLAGSERARTAKTAGATLAEAGKINESLMYLGQCLQMQSNLQDGVKTALVPYRQCKLTELLFSNSFPSSNQMSRGQYPQKAVMVVTADPVGDFNATSQILRYSALAREVTVPRVPSLTESIISVASARGRSTSGRASPNDASAEDLDRAMAEIARLTKDCHGLAVRLAEEEIVRSEVELRLQAAEDRCVMIEQEVREECWADMDEQMEQERRRWQAAWDEQIGRNDDHIDKKIELVSRGFNIYEDPEQSTNDRVEELENENEQLRRRLAILEREMSSHSPTRKPRARHAPPSPTRSANRLGRESDIENALQRMNQLNLTDSMFSPPSPTPKSSSPGKKTRKISTRKWDLAPESEI</sequence>
<dbReference type="Pfam" id="PF00225">
    <property type="entry name" value="Kinesin"/>
    <property type="match status" value="2"/>
</dbReference>
<keyword evidence="2 5" id="KW-0547">Nucleotide-binding</keyword>
<dbReference type="SUPFAM" id="SSF52540">
    <property type="entry name" value="P-loop containing nucleoside triphosphate hydrolases"/>
    <property type="match status" value="1"/>
</dbReference>
<feature type="binding site" evidence="5">
    <location>
        <begin position="111"/>
        <end position="118"/>
    </location>
    <ligand>
        <name>ATP</name>
        <dbReference type="ChEBI" id="CHEBI:30616"/>
    </ligand>
</feature>
<feature type="region of interest" description="Disordered" evidence="7">
    <location>
        <begin position="729"/>
        <end position="757"/>
    </location>
</feature>
<comment type="similarity">
    <text evidence="5">Belongs to the TRAFAC class myosin-kinesin ATPase superfamily. Kinesin family.</text>
</comment>
<evidence type="ECO:0000256" key="2">
    <source>
        <dbReference type="ARBA" id="ARBA00022741"/>
    </source>
</evidence>
<dbReference type="InterPro" id="IPR027640">
    <property type="entry name" value="Kinesin-like_fam"/>
</dbReference>
<keyword evidence="4 5" id="KW-0505">Motor protein</keyword>
<dbReference type="GO" id="GO:0007018">
    <property type="term" value="P:microtubule-based movement"/>
    <property type="evidence" value="ECO:0007669"/>
    <property type="project" value="InterPro"/>
</dbReference>
<evidence type="ECO:0000256" key="3">
    <source>
        <dbReference type="ARBA" id="ARBA00022840"/>
    </source>
</evidence>
<reference evidence="9" key="2">
    <citation type="journal article" date="2023" name="IMA Fungus">
        <title>Comparative genomic study of the Penicillium genus elucidates a diverse pangenome and 15 lateral gene transfer events.</title>
        <authorList>
            <person name="Petersen C."/>
            <person name="Sorensen T."/>
            <person name="Nielsen M.R."/>
            <person name="Sondergaard T.E."/>
            <person name="Sorensen J.L."/>
            <person name="Fitzpatrick D.A."/>
            <person name="Frisvad J.C."/>
            <person name="Nielsen K.L."/>
        </authorList>
    </citation>
    <scope>NUCLEOTIDE SEQUENCE</scope>
    <source>
        <strain evidence="9">IBT 29864</strain>
    </source>
</reference>
<comment type="caution">
    <text evidence="9">The sequence shown here is derived from an EMBL/GenBank/DDBJ whole genome shotgun (WGS) entry which is preliminary data.</text>
</comment>
<evidence type="ECO:0000313" key="10">
    <source>
        <dbReference type="Proteomes" id="UP001147782"/>
    </source>
</evidence>
<feature type="coiled-coil region" evidence="6">
    <location>
        <begin position="595"/>
        <end position="650"/>
    </location>
</feature>